<name>C0E9Z5_9FIRM</name>
<reference evidence="1 2" key="1">
    <citation type="submission" date="2009-01" db="EMBL/GenBank/DDBJ databases">
        <authorList>
            <person name="Fulton L."/>
            <person name="Clifton S."/>
            <person name="Fulton B."/>
            <person name="Xu J."/>
            <person name="Minx P."/>
            <person name="Pepin K.H."/>
            <person name="Johnson M."/>
            <person name="Bhonagiri V."/>
            <person name="Nash W.E."/>
            <person name="Mardis E.R."/>
            <person name="Wilson R.K."/>
        </authorList>
    </citation>
    <scope>NUCLEOTIDE SEQUENCE [LARGE SCALE GENOMIC DNA]</scope>
    <source>
        <strain evidence="1 2">DSM 5476</strain>
    </source>
</reference>
<dbReference type="AlphaFoldDB" id="C0E9Z5"/>
<accession>C0E9Z5</accession>
<dbReference type="HOGENOM" id="CLU_3307431_0_0_9"/>
<organism evidence="1 2">
    <name type="scientific">[Clostridium] methylpentosum DSM 5476</name>
    <dbReference type="NCBI Taxonomy" id="537013"/>
    <lineage>
        <taxon>Bacteria</taxon>
        <taxon>Bacillati</taxon>
        <taxon>Bacillota</taxon>
        <taxon>Clostridia</taxon>
        <taxon>Eubacteriales</taxon>
        <taxon>Oscillospiraceae</taxon>
        <taxon>Oscillospiraceae incertae sedis</taxon>
    </lineage>
</organism>
<dbReference type="EMBL" id="ACEC01000025">
    <property type="protein sequence ID" value="EEG31750.1"/>
    <property type="molecule type" value="Genomic_DNA"/>
</dbReference>
<sequence>MRLLERIGLTGCETDMGFYLLQAIPKGLPEMGIGFLNYK</sequence>
<comment type="caution">
    <text evidence="1">The sequence shown here is derived from an EMBL/GenBank/DDBJ whole genome shotgun (WGS) entry which is preliminary data.</text>
</comment>
<dbReference type="Proteomes" id="UP000003340">
    <property type="component" value="Unassembled WGS sequence"/>
</dbReference>
<protein>
    <submittedName>
        <fullName evidence="1">Uncharacterized protein</fullName>
    </submittedName>
</protein>
<evidence type="ECO:0000313" key="1">
    <source>
        <dbReference type="EMBL" id="EEG31750.1"/>
    </source>
</evidence>
<keyword evidence="2" id="KW-1185">Reference proteome</keyword>
<gene>
    <name evidence="1" type="ORF">CLOSTMETH_00649</name>
</gene>
<evidence type="ECO:0000313" key="2">
    <source>
        <dbReference type="Proteomes" id="UP000003340"/>
    </source>
</evidence>
<proteinExistence type="predicted"/>
<reference evidence="1 2" key="2">
    <citation type="submission" date="2009-02" db="EMBL/GenBank/DDBJ databases">
        <title>Draft genome sequence of Clostridium methylpentosum (DSM 5476).</title>
        <authorList>
            <person name="Sudarsanam P."/>
            <person name="Ley R."/>
            <person name="Guruge J."/>
            <person name="Turnbaugh P.J."/>
            <person name="Mahowald M."/>
            <person name="Liep D."/>
            <person name="Gordon J."/>
        </authorList>
    </citation>
    <scope>NUCLEOTIDE SEQUENCE [LARGE SCALE GENOMIC DNA]</scope>
    <source>
        <strain evidence="1 2">DSM 5476</strain>
    </source>
</reference>